<accession>A0A1T2X2E9</accession>
<dbReference type="Gene3D" id="3.30.70.270">
    <property type="match status" value="1"/>
</dbReference>
<dbReference type="PROSITE" id="PS50883">
    <property type="entry name" value="EAL"/>
    <property type="match status" value="1"/>
</dbReference>
<feature type="transmembrane region" description="Helical" evidence="1">
    <location>
        <begin position="12"/>
        <end position="30"/>
    </location>
</feature>
<dbReference type="STRING" id="1324314.BVG16_25995"/>
<evidence type="ECO:0000259" key="3">
    <source>
        <dbReference type="PROSITE" id="PS50887"/>
    </source>
</evidence>
<dbReference type="NCBIfam" id="TIGR00254">
    <property type="entry name" value="GGDEF"/>
    <property type="match status" value="1"/>
</dbReference>
<reference evidence="4 5" key="1">
    <citation type="submission" date="2017-01" db="EMBL/GenBank/DDBJ databases">
        <title>Genome analysis of Paenibacillus selenitrireducens ES3-24.</title>
        <authorList>
            <person name="Xu D."/>
            <person name="Yao R."/>
            <person name="Zheng S."/>
        </authorList>
    </citation>
    <scope>NUCLEOTIDE SEQUENCE [LARGE SCALE GENOMIC DNA]</scope>
    <source>
        <strain evidence="4 5">ES3-24</strain>
    </source>
</reference>
<feature type="transmembrane region" description="Helical" evidence="1">
    <location>
        <begin position="226"/>
        <end position="246"/>
    </location>
</feature>
<feature type="transmembrane region" description="Helical" evidence="1">
    <location>
        <begin position="96"/>
        <end position="120"/>
    </location>
</feature>
<evidence type="ECO:0000256" key="1">
    <source>
        <dbReference type="SAM" id="Phobius"/>
    </source>
</evidence>
<dbReference type="SMART" id="SM00267">
    <property type="entry name" value="GGDEF"/>
    <property type="match status" value="1"/>
</dbReference>
<keyword evidence="1" id="KW-0472">Membrane</keyword>
<evidence type="ECO:0000259" key="2">
    <source>
        <dbReference type="PROSITE" id="PS50883"/>
    </source>
</evidence>
<evidence type="ECO:0000313" key="5">
    <source>
        <dbReference type="Proteomes" id="UP000190188"/>
    </source>
</evidence>
<sequence>MAVLKSNVEKIIFLVYGGLYVILYMGFDWFGERNPIQPIFKITTPVLAICVMLFGLKYIKNRTKKQVVCIIFALVVSRLLYMIGDGPWAGYAMDQNIVFVKQICLAASKVMKVISLLVAVSIVRSAMNRIHLAIEILLYLCYGAIFVLLSTYHGQEVMLMRWTFYTLMDLNALLLAILICRMYTRYLSRFMKGLLIFSTAAFLAYTILVASYKLTYGTLDHKLLDYAGIVGTLTSLGVGLVVLSFLRNTKEDSTLVLQGYTFSKSMLKNVLPLFWLCPTLYFSLNMRFEPIVQWTLLFSGILVLVRQLLVTKEDYTYLNRFFRLNDDFNGAIEERTRELLVNEQRYRSLFDQMEEPLVILDRDGAILTNNLSYHQFVYQQFQTIEEWDGMQCIMRNEENIWKQHMKQAMRSKKVAFRSHVINASGKTLYLDVKIFPYLLKDEVLGVTILMKDQTKFLESQERIQHLAYFDQLTQLSNRHAFYREVNSLWGTVHSQASILFLDLNQFKEINDTKGHELGDYILREVAQRIRAVTHGRGIACRHSGDEFIIFLPNMGHEQVESFVKQFIGELEPPVIHEEHRIHVSASIGIAVYPEDGMMLSELIANADLAMYWAKHSSGEMYCFYDESLRSEVERKSVLQQEMHRCIAEDHLKVYYQPKYDVISEQIIGMEALIRWIHPELGFIPPSEFIPIAEENGMINPIGD</sequence>
<dbReference type="Proteomes" id="UP000190188">
    <property type="component" value="Unassembled WGS sequence"/>
</dbReference>
<dbReference type="InterPro" id="IPR052155">
    <property type="entry name" value="Biofilm_reg_signaling"/>
</dbReference>
<dbReference type="PANTHER" id="PTHR44757">
    <property type="entry name" value="DIGUANYLATE CYCLASE DGCP"/>
    <property type="match status" value="1"/>
</dbReference>
<feature type="transmembrane region" description="Helical" evidence="1">
    <location>
        <begin position="164"/>
        <end position="183"/>
    </location>
</feature>
<dbReference type="AlphaFoldDB" id="A0A1T2X2E9"/>
<dbReference type="InterPro" id="IPR000160">
    <property type="entry name" value="GGDEF_dom"/>
</dbReference>
<dbReference type="InterPro" id="IPR035965">
    <property type="entry name" value="PAS-like_dom_sf"/>
</dbReference>
<dbReference type="Gene3D" id="3.30.450.20">
    <property type="entry name" value="PAS domain"/>
    <property type="match status" value="1"/>
</dbReference>
<keyword evidence="1" id="KW-1133">Transmembrane helix</keyword>
<feature type="transmembrane region" description="Helical" evidence="1">
    <location>
        <begin position="36"/>
        <end position="55"/>
    </location>
</feature>
<dbReference type="SUPFAM" id="SSF55785">
    <property type="entry name" value="PYP-like sensor domain (PAS domain)"/>
    <property type="match status" value="1"/>
</dbReference>
<feature type="domain" description="EAL" evidence="2">
    <location>
        <begin position="635"/>
        <end position="703"/>
    </location>
</feature>
<dbReference type="SUPFAM" id="SSF141868">
    <property type="entry name" value="EAL domain-like"/>
    <property type="match status" value="1"/>
</dbReference>
<protein>
    <recommendedName>
        <fullName evidence="6">GGDEF domain-containing protein</fullName>
    </recommendedName>
</protein>
<dbReference type="InterPro" id="IPR043128">
    <property type="entry name" value="Rev_trsase/Diguanyl_cyclase"/>
</dbReference>
<evidence type="ECO:0008006" key="6">
    <source>
        <dbReference type="Google" id="ProtNLM"/>
    </source>
</evidence>
<feature type="transmembrane region" description="Helical" evidence="1">
    <location>
        <begin position="67"/>
        <end position="84"/>
    </location>
</feature>
<gene>
    <name evidence="4" type="ORF">BVG16_25995</name>
</gene>
<dbReference type="SUPFAM" id="SSF55073">
    <property type="entry name" value="Nucleotide cyclase"/>
    <property type="match status" value="1"/>
</dbReference>
<proteinExistence type="predicted"/>
<keyword evidence="1" id="KW-0812">Transmembrane</keyword>
<keyword evidence="5" id="KW-1185">Reference proteome</keyword>
<organism evidence="4 5">
    <name type="scientific">Paenibacillus selenitireducens</name>
    <dbReference type="NCBI Taxonomy" id="1324314"/>
    <lineage>
        <taxon>Bacteria</taxon>
        <taxon>Bacillati</taxon>
        <taxon>Bacillota</taxon>
        <taxon>Bacilli</taxon>
        <taxon>Bacillales</taxon>
        <taxon>Paenibacillaceae</taxon>
        <taxon>Paenibacillus</taxon>
    </lineage>
</organism>
<dbReference type="CDD" id="cd01949">
    <property type="entry name" value="GGDEF"/>
    <property type="match status" value="1"/>
</dbReference>
<feature type="transmembrane region" description="Helical" evidence="1">
    <location>
        <begin position="195"/>
        <end position="214"/>
    </location>
</feature>
<dbReference type="InterPro" id="IPR035919">
    <property type="entry name" value="EAL_sf"/>
</dbReference>
<name>A0A1T2X2E9_9BACL</name>
<dbReference type="PROSITE" id="PS50887">
    <property type="entry name" value="GGDEF"/>
    <property type="match status" value="1"/>
</dbReference>
<dbReference type="CDD" id="cd01948">
    <property type="entry name" value="EAL"/>
    <property type="match status" value="1"/>
</dbReference>
<dbReference type="InterPro" id="IPR029787">
    <property type="entry name" value="Nucleotide_cyclase"/>
</dbReference>
<feature type="domain" description="GGDEF" evidence="3">
    <location>
        <begin position="494"/>
        <end position="626"/>
    </location>
</feature>
<dbReference type="PANTHER" id="PTHR44757:SF2">
    <property type="entry name" value="BIOFILM ARCHITECTURE MAINTENANCE PROTEIN MBAA"/>
    <property type="match status" value="1"/>
</dbReference>
<dbReference type="Pfam" id="PF00563">
    <property type="entry name" value="EAL"/>
    <property type="match status" value="1"/>
</dbReference>
<evidence type="ECO:0000313" key="4">
    <source>
        <dbReference type="EMBL" id="OPA73896.1"/>
    </source>
</evidence>
<dbReference type="InterPro" id="IPR001633">
    <property type="entry name" value="EAL_dom"/>
</dbReference>
<feature type="transmembrane region" description="Helical" evidence="1">
    <location>
        <begin position="266"/>
        <end position="284"/>
    </location>
</feature>
<dbReference type="Pfam" id="PF00990">
    <property type="entry name" value="GGDEF"/>
    <property type="match status" value="1"/>
</dbReference>
<feature type="transmembrane region" description="Helical" evidence="1">
    <location>
        <begin position="132"/>
        <end position="152"/>
    </location>
</feature>
<feature type="transmembrane region" description="Helical" evidence="1">
    <location>
        <begin position="290"/>
        <end position="310"/>
    </location>
</feature>
<dbReference type="EMBL" id="MSZX01000013">
    <property type="protein sequence ID" value="OPA73896.1"/>
    <property type="molecule type" value="Genomic_DNA"/>
</dbReference>
<dbReference type="Gene3D" id="3.20.20.450">
    <property type="entry name" value="EAL domain"/>
    <property type="match status" value="1"/>
</dbReference>
<comment type="caution">
    <text evidence="4">The sequence shown here is derived from an EMBL/GenBank/DDBJ whole genome shotgun (WGS) entry which is preliminary data.</text>
</comment>